<dbReference type="AlphaFoldDB" id="X1M5C1"/>
<proteinExistence type="predicted"/>
<evidence type="ECO:0000313" key="1">
    <source>
        <dbReference type="EMBL" id="GAI09880.1"/>
    </source>
</evidence>
<gene>
    <name evidence="1" type="ORF">S06H3_15401</name>
</gene>
<reference evidence="1" key="1">
    <citation type="journal article" date="2014" name="Front. Microbiol.">
        <title>High frequency of phylogenetically diverse reductive dehalogenase-homologous genes in deep subseafloor sedimentary metagenomes.</title>
        <authorList>
            <person name="Kawai M."/>
            <person name="Futagami T."/>
            <person name="Toyoda A."/>
            <person name="Takaki Y."/>
            <person name="Nishi S."/>
            <person name="Hori S."/>
            <person name="Arai W."/>
            <person name="Tsubouchi T."/>
            <person name="Morono Y."/>
            <person name="Uchiyama I."/>
            <person name="Ito T."/>
            <person name="Fujiyama A."/>
            <person name="Inagaki F."/>
            <person name="Takami H."/>
        </authorList>
    </citation>
    <scope>NUCLEOTIDE SEQUENCE</scope>
    <source>
        <strain evidence="1">Expedition CK06-06</strain>
    </source>
</reference>
<comment type="caution">
    <text evidence="1">The sequence shown here is derived from an EMBL/GenBank/DDBJ whole genome shotgun (WGS) entry which is preliminary data.</text>
</comment>
<sequence>IEESQSETYDLIVVYSEEDIKSPRDKSRKETKEATPFFGKCDIFNDTYIYFLSKCQETGIRAALAISKDIIGPGLFHGFWTYNKKWIKNQGKIFSNFLYDKFTPKTIEQRKGFELLMSSGDIRIFNDRKLIRIFRDKLKTYEIFKEFAIPSIKIKSLSEEDIYLAKKKLDRLLKEHKYRDDFHDGYMIKDRSRASGLGTGADDFAGTEQQEGNPWLGYPVNQPWELFWLIFGIFQSKGNLFQIQNCLNFG</sequence>
<dbReference type="EMBL" id="BARV01007578">
    <property type="protein sequence ID" value="GAI09880.1"/>
    <property type="molecule type" value="Genomic_DNA"/>
</dbReference>
<protein>
    <submittedName>
        <fullName evidence="1">Uncharacterized protein</fullName>
    </submittedName>
</protein>
<feature type="non-terminal residue" evidence="1">
    <location>
        <position position="1"/>
    </location>
</feature>
<organism evidence="1">
    <name type="scientific">marine sediment metagenome</name>
    <dbReference type="NCBI Taxonomy" id="412755"/>
    <lineage>
        <taxon>unclassified sequences</taxon>
        <taxon>metagenomes</taxon>
        <taxon>ecological metagenomes</taxon>
    </lineage>
</organism>
<name>X1M5C1_9ZZZZ</name>
<accession>X1M5C1</accession>